<evidence type="ECO:0008006" key="6">
    <source>
        <dbReference type="Google" id="ProtNLM"/>
    </source>
</evidence>
<dbReference type="Pfam" id="PF07261">
    <property type="entry name" value="DnaB_2"/>
    <property type="match status" value="1"/>
</dbReference>
<organism evidence="4 5">
    <name type="scientific">Gemella haemolysans M341</name>
    <dbReference type="NCBI Taxonomy" id="562981"/>
    <lineage>
        <taxon>Bacteria</taxon>
        <taxon>Bacillati</taxon>
        <taxon>Bacillota</taxon>
        <taxon>Bacilli</taxon>
        <taxon>Bacillales</taxon>
        <taxon>Gemellaceae</taxon>
        <taxon>Gemella</taxon>
    </lineage>
</organism>
<comment type="caution">
    <text evidence="4">The sequence shown here is derived from an EMBL/GenBank/DDBJ whole genome shotgun (WGS) entry which is preliminary data.</text>
</comment>
<protein>
    <recommendedName>
        <fullName evidence="6">Replication initiation and membrane attachment protein, DnaB/DnaD family</fullName>
    </recommendedName>
</protein>
<sequence length="458" mass="53102">MSNIFSVKDFYCVYNDYDISEYSKELNLLYLPLLGNDAISLYNFLGSKMLSDKNLSKNYLHYDILDNLALSNHKFIVARKKLEAIGLLQTFYIDNNGVGQFVYKIKQALNFSQFFGTPVLAQLLENTIGTVEYKELSNYYSLDKVSFRSFEEITSKFSDVFHLENLNDFGFDYLENKVTSGPNFDEYYFDFDKLNYYLANSYLTEVISNDEVKNKILGLAHIYKMDSQDMAKAIEKSVEITNGASEINLKVLTDYIVQLNVNVRKQEVPTLERMVNKNLTNIEEEKLTEEELFIKEVDNTNFITFLNKQKGIVVSNIDAKNIGELQSKYNFPTGVLNILLEYSINQTGNNSIPHINYIDKIASSWSAQKLLGAKDAIDFVRNNRNYKKNIDTSNKKTSKQQKNYVNNKKGNYAPFPEYLQNRQSNFNVSKKKEDRVVTKEDEDAYNKMMQELNNKRDM</sequence>
<dbReference type="SUPFAM" id="SSF158499">
    <property type="entry name" value="DnaD domain-like"/>
    <property type="match status" value="1"/>
</dbReference>
<feature type="domain" description="DnaB/C C-terminal" evidence="2">
    <location>
        <begin position="304"/>
        <end position="377"/>
    </location>
</feature>
<name>A0AA87AUF5_9BACL</name>
<gene>
    <name evidence="4" type="ORF">HMPREF0428_00002</name>
</gene>
<comment type="similarity">
    <text evidence="1">Belongs to the DnaB/DnaD family.</text>
</comment>
<dbReference type="InterPro" id="IPR034829">
    <property type="entry name" value="DnaD-like_sf"/>
</dbReference>
<evidence type="ECO:0000259" key="2">
    <source>
        <dbReference type="Pfam" id="PF07261"/>
    </source>
</evidence>
<evidence type="ECO:0000259" key="3">
    <source>
        <dbReference type="Pfam" id="PF25888"/>
    </source>
</evidence>
<dbReference type="EMBL" id="ACRO01000001">
    <property type="protein sequence ID" value="EGF88868.1"/>
    <property type="molecule type" value="Genomic_DNA"/>
</dbReference>
<dbReference type="InterPro" id="IPR058660">
    <property type="entry name" value="WHD_DnaB"/>
</dbReference>
<dbReference type="RefSeq" id="WP_003145772.1">
    <property type="nucleotide sequence ID" value="NZ_GL883582.1"/>
</dbReference>
<accession>A0AA87AUF5</accession>
<dbReference type="AlphaFoldDB" id="A0AA87AUF5"/>
<feature type="domain" description="Replicative helicase loading/DNA remodeling protein DnaB N-terminal winged helix" evidence="3">
    <location>
        <begin position="9"/>
        <end position="253"/>
    </location>
</feature>
<proteinExistence type="inferred from homology"/>
<dbReference type="Proteomes" id="UP000004773">
    <property type="component" value="Unassembled WGS sequence"/>
</dbReference>
<reference evidence="4 5" key="1">
    <citation type="submission" date="2011-03" db="EMBL/GenBank/DDBJ databases">
        <title>The Genome Sequence of Gemella haemolysans M341.</title>
        <authorList>
            <consortium name="The Broad Institute Genome Sequencing Platform"/>
            <consortium name="The Broad Institute Genome Sequencing Center for Infectious Disease"/>
            <person name="Earl A."/>
            <person name="Ward D."/>
            <person name="Feldgarden M."/>
            <person name="Gevers D."/>
            <person name="Sibley C.D."/>
            <person name="Field T.R."/>
            <person name="Grinwis M."/>
            <person name="Eshaghurshan C.S."/>
            <person name="Surette M.G."/>
            <person name="Young S.K."/>
            <person name="Zeng Q."/>
            <person name="Gargeya S."/>
            <person name="Fitzgerald M."/>
            <person name="Haas B."/>
            <person name="Abouelleil A."/>
            <person name="Alvarado L."/>
            <person name="Arachchi H.M."/>
            <person name="Berlin A."/>
            <person name="Brown A."/>
            <person name="Chapman S.B."/>
            <person name="Chen Z."/>
            <person name="Dunbar C."/>
            <person name="Freedman E."/>
            <person name="Gearin G."/>
            <person name="Gellesch M."/>
            <person name="Goldberg J."/>
            <person name="Griggs A."/>
            <person name="Gujja S."/>
            <person name="Heilman E.R."/>
            <person name="Heiman D."/>
            <person name="Howarth C."/>
            <person name="Larson L."/>
            <person name="Lui A."/>
            <person name="MacDonald P.J.P."/>
            <person name="Mehta T."/>
            <person name="Montmayeur A."/>
            <person name="Murphy C."/>
            <person name="Neiman D."/>
            <person name="Pearson M."/>
            <person name="Priest M."/>
            <person name="Roberts A."/>
            <person name="Saif S."/>
            <person name="Shea T."/>
            <person name="Shenoy N."/>
            <person name="Sisk P."/>
            <person name="Stolte C."/>
            <person name="Sykes S."/>
            <person name="White J."/>
            <person name="Yandava C."/>
            <person name="Wortman J."/>
            <person name="Nusbaum C."/>
            <person name="Birren B."/>
        </authorList>
    </citation>
    <scope>NUCLEOTIDE SEQUENCE [LARGE SCALE GENOMIC DNA]</scope>
    <source>
        <strain evidence="4 5">M341</strain>
    </source>
</reference>
<evidence type="ECO:0000313" key="5">
    <source>
        <dbReference type="Proteomes" id="UP000004773"/>
    </source>
</evidence>
<dbReference type="InterPro" id="IPR006343">
    <property type="entry name" value="DnaB/C_C"/>
</dbReference>
<dbReference type="Pfam" id="PF25888">
    <property type="entry name" value="WHD_DnaB"/>
    <property type="match status" value="1"/>
</dbReference>
<dbReference type="Gene3D" id="1.10.10.630">
    <property type="entry name" value="DnaD domain-like"/>
    <property type="match status" value="1"/>
</dbReference>
<evidence type="ECO:0000313" key="4">
    <source>
        <dbReference type="EMBL" id="EGF88868.1"/>
    </source>
</evidence>
<evidence type="ECO:0000256" key="1">
    <source>
        <dbReference type="ARBA" id="ARBA00093462"/>
    </source>
</evidence>